<comment type="similarity">
    <text evidence="1">Belongs to the short-chain dehydrogenases/reductases (SDR) family.</text>
</comment>
<evidence type="ECO:0000313" key="4">
    <source>
        <dbReference type="Proteomes" id="UP000662986"/>
    </source>
</evidence>
<keyword evidence="2" id="KW-0560">Oxidoreductase</keyword>
<dbReference type="InterPro" id="IPR020904">
    <property type="entry name" value="Sc_DH/Rdtase_CS"/>
</dbReference>
<name>A0A974W7E6_9NOCA</name>
<reference evidence="3 4" key="1">
    <citation type="journal article" date="2021" name="Microbiol. Resour. Announc.">
        <title>Complete Genome Sequences of Two Rhodococcus sp. Strains with Large and Linear Chromosomes, Isolated from Apple Rhizosphere.</title>
        <authorList>
            <person name="Benning S."/>
            <person name="Brugnone N."/>
            <person name="Siani R."/>
            <person name="Kublik S."/>
            <person name="Schloter M."/>
            <person name="Rad V."/>
        </authorList>
    </citation>
    <scope>NUCLEOTIDE SEQUENCE [LARGE SCALE GENOMIC DNA]</scope>
    <source>
        <strain evidence="3 4">R79</strain>
    </source>
</reference>
<gene>
    <name evidence="3" type="ORF">JWS13_30460</name>
</gene>
<sequence length="249" mass="25718">MQLEGKRIIVTGAAQGMGATCVRAYVREGAAVAAIDVKDELGQQTASDATSTGPGTASYLHADVSDRAQVNAAFDEAVHRLGGLDVLVNVAGVQRARPAETFTDEDLDFLLGINLRGTVLTNQAAFSSMRDNRSGTILNFGSDAGLTAMPGLAAYSATKGAVMAWTRTIAAEWGPLGIRANSVIPAIQTPMTTSGASERDDIYSSVPLGGKLGDPELDFAPVMVFLAGDGARFITGQALAVNGGLGMVR</sequence>
<dbReference type="RefSeq" id="WP_206009087.1">
    <property type="nucleotide sequence ID" value="NZ_CP070619.1"/>
</dbReference>
<dbReference type="Gene3D" id="3.40.50.720">
    <property type="entry name" value="NAD(P)-binding Rossmann-like Domain"/>
    <property type="match status" value="1"/>
</dbReference>
<dbReference type="InterPro" id="IPR002347">
    <property type="entry name" value="SDR_fam"/>
</dbReference>
<evidence type="ECO:0000256" key="2">
    <source>
        <dbReference type="ARBA" id="ARBA00023002"/>
    </source>
</evidence>
<dbReference type="SUPFAM" id="SSF51735">
    <property type="entry name" value="NAD(P)-binding Rossmann-fold domains"/>
    <property type="match status" value="1"/>
</dbReference>
<proteinExistence type="inferred from homology"/>
<dbReference type="PRINTS" id="PR00080">
    <property type="entry name" value="SDRFAMILY"/>
</dbReference>
<dbReference type="PROSITE" id="PS00061">
    <property type="entry name" value="ADH_SHORT"/>
    <property type="match status" value="1"/>
</dbReference>
<dbReference type="InterPro" id="IPR036291">
    <property type="entry name" value="NAD(P)-bd_dom_sf"/>
</dbReference>
<evidence type="ECO:0000313" key="3">
    <source>
        <dbReference type="EMBL" id="QSE92624.1"/>
    </source>
</evidence>
<protein>
    <submittedName>
        <fullName evidence="3">SDR family oxidoreductase</fullName>
    </submittedName>
</protein>
<keyword evidence="4" id="KW-1185">Reference proteome</keyword>
<evidence type="ECO:0000256" key="1">
    <source>
        <dbReference type="ARBA" id="ARBA00006484"/>
    </source>
</evidence>
<dbReference type="Proteomes" id="UP000662986">
    <property type="component" value="Chromosome"/>
</dbReference>
<dbReference type="Pfam" id="PF13561">
    <property type="entry name" value="adh_short_C2"/>
    <property type="match status" value="1"/>
</dbReference>
<dbReference type="PRINTS" id="PR00081">
    <property type="entry name" value="GDHRDH"/>
</dbReference>
<accession>A0A974W7E6</accession>
<dbReference type="CDD" id="cd05233">
    <property type="entry name" value="SDR_c"/>
    <property type="match status" value="1"/>
</dbReference>
<dbReference type="PANTHER" id="PTHR24321">
    <property type="entry name" value="DEHYDROGENASES, SHORT CHAIN"/>
    <property type="match status" value="1"/>
</dbReference>
<organism evidence="3 4">
    <name type="scientific">Rhodococcus pseudokoreensis</name>
    <dbReference type="NCBI Taxonomy" id="2811421"/>
    <lineage>
        <taxon>Bacteria</taxon>
        <taxon>Bacillati</taxon>
        <taxon>Actinomycetota</taxon>
        <taxon>Actinomycetes</taxon>
        <taxon>Mycobacteriales</taxon>
        <taxon>Nocardiaceae</taxon>
        <taxon>Rhodococcus</taxon>
    </lineage>
</organism>
<reference evidence="3 4" key="2">
    <citation type="journal article" date="2022" name="Arch. Microbiol.">
        <title>Rhodococcus pseudokoreensis sp. nov. isolated from the rhizosphere of young M26 apple rootstocks.</title>
        <authorList>
            <person name="Kampfer P."/>
            <person name="Glaeser S.P."/>
            <person name="Blom J."/>
            <person name="Wolf J."/>
            <person name="Benning S."/>
            <person name="Schloter M."/>
            <person name="Neumann-Schaal M."/>
        </authorList>
    </citation>
    <scope>NUCLEOTIDE SEQUENCE [LARGE SCALE GENOMIC DNA]</scope>
    <source>
        <strain evidence="3 4">R79</strain>
    </source>
</reference>
<dbReference type="PANTHER" id="PTHR24321:SF8">
    <property type="entry name" value="ESTRADIOL 17-BETA-DEHYDROGENASE 8-RELATED"/>
    <property type="match status" value="1"/>
</dbReference>
<dbReference type="EMBL" id="CP070619">
    <property type="protein sequence ID" value="QSE92624.1"/>
    <property type="molecule type" value="Genomic_DNA"/>
</dbReference>